<dbReference type="InterPro" id="IPR011006">
    <property type="entry name" value="CheY-like_superfamily"/>
</dbReference>
<dbReference type="Gene3D" id="3.40.50.2300">
    <property type="match status" value="1"/>
</dbReference>
<name>A0A562VDS0_9ACTN</name>
<keyword evidence="1 5" id="KW-0597">Phosphoprotein</keyword>
<evidence type="ECO:0000256" key="4">
    <source>
        <dbReference type="ARBA" id="ARBA00023163"/>
    </source>
</evidence>
<dbReference type="PANTHER" id="PTHR43214:SF24">
    <property type="entry name" value="TRANSCRIPTIONAL REGULATORY PROTEIN NARL-RELATED"/>
    <property type="match status" value="1"/>
</dbReference>
<feature type="domain" description="HTH luxR-type" evidence="6">
    <location>
        <begin position="146"/>
        <end position="211"/>
    </location>
</feature>
<keyword evidence="9" id="KW-1185">Reference proteome</keyword>
<dbReference type="OrthoDB" id="3686176at2"/>
<evidence type="ECO:0000256" key="2">
    <source>
        <dbReference type="ARBA" id="ARBA00023015"/>
    </source>
</evidence>
<dbReference type="Pfam" id="PF00196">
    <property type="entry name" value="GerE"/>
    <property type="match status" value="1"/>
</dbReference>
<dbReference type="GO" id="GO:0000160">
    <property type="term" value="P:phosphorelay signal transduction system"/>
    <property type="evidence" value="ECO:0007669"/>
    <property type="project" value="InterPro"/>
</dbReference>
<reference evidence="8 9" key="1">
    <citation type="journal article" date="2013" name="Stand. Genomic Sci.">
        <title>Genomic Encyclopedia of Type Strains, Phase I: The one thousand microbial genomes (KMG-I) project.</title>
        <authorList>
            <person name="Kyrpides N.C."/>
            <person name="Woyke T."/>
            <person name="Eisen J.A."/>
            <person name="Garrity G."/>
            <person name="Lilburn T.G."/>
            <person name="Beck B.J."/>
            <person name="Whitman W.B."/>
            <person name="Hugenholtz P."/>
            <person name="Klenk H.P."/>
        </authorList>
    </citation>
    <scope>NUCLEOTIDE SEQUENCE [LARGE SCALE GENOMIC DNA]</scope>
    <source>
        <strain evidence="8 9">DSM 45044</strain>
    </source>
</reference>
<dbReference type="GO" id="GO:0003677">
    <property type="term" value="F:DNA binding"/>
    <property type="evidence" value="ECO:0007669"/>
    <property type="project" value="UniProtKB-KW"/>
</dbReference>
<evidence type="ECO:0000259" key="7">
    <source>
        <dbReference type="PROSITE" id="PS50110"/>
    </source>
</evidence>
<dbReference type="SUPFAM" id="SSF52172">
    <property type="entry name" value="CheY-like"/>
    <property type="match status" value="1"/>
</dbReference>
<protein>
    <submittedName>
        <fullName evidence="8">LuxR family two component transcriptional regulator</fullName>
    </submittedName>
</protein>
<dbReference type="PROSITE" id="PS50043">
    <property type="entry name" value="HTH_LUXR_2"/>
    <property type="match status" value="1"/>
</dbReference>
<dbReference type="PRINTS" id="PR00038">
    <property type="entry name" value="HTHLUXR"/>
</dbReference>
<keyword evidence="3" id="KW-0238">DNA-binding</keyword>
<dbReference type="SUPFAM" id="SSF46894">
    <property type="entry name" value="C-terminal effector domain of the bipartite response regulators"/>
    <property type="match status" value="1"/>
</dbReference>
<dbReference type="InterPro" id="IPR058245">
    <property type="entry name" value="NreC/VraR/RcsB-like_REC"/>
</dbReference>
<dbReference type="Pfam" id="PF00072">
    <property type="entry name" value="Response_reg"/>
    <property type="match status" value="1"/>
</dbReference>
<keyword evidence="4" id="KW-0804">Transcription</keyword>
<comment type="caution">
    <text evidence="8">The sequence shown here is derived from an EMBL/GenBank/DDBJ whole genome shotgun (WGS) entry which is preliminary data.</text>
</comment>
<feature type="modified residue" description="4-aspartylphosphate" evidence="5">
    <location>
        <position position="54"/>
    </location>
</feature>
<dbReference type="RefSeq" id="WP_147135528.1">
    <property type="nucleotide sequence ID" value="NZ_BAABIJ010000001.1"/>
</dbReference>
<dbReference type="CDD" id="cd17535">
    <property type="entry name" value="REC_NarL-like"/>
    <property type="match status" value="1"/>
</dbReference>
<dbReference type="SMART" id="SM00448">
    <property type="entry name" value="REC"/>
    <property type="match status" value="1"/>
</dbReference>
<dbReference type="InterPro" id="IPR000792">
    <property type="entry name" value="Tscrpt_reg_LuxR_C"/>
</dbReference>
<dbReference type="SMART" id="SM00421">
    <property type="entry name" value="HTH_LUXR"/>
    <property type="match status" value="1"/>
</dbReference>
<evidence type="ECO:0000256" key="5">
    <source>
        <dbReference type="PROSITE-ProRule" id="PRU00169"/>
    </source>
</evidence>
<evidence type="ECO:0000259" key="6">
    <source>
        <dbReference type="PROSITE" id="PS50043"/>
    </source>
</evidence>
<sequence length="217" mass="23345">MIRVLLADDQVLMRGGFRALLSAEDDIEVVAEAGDGAQAVAEAVRHRPDVALLDIEMPGMDGIAATEAIAAEEACRGVRVVMLTNYGFDEYVYRALRAGAAGFLVKDIEPADLLWSVRSAARGDALLSPQVTRRLMVEFVSRPLRPVPGADGLTVREREVVALVAQGMSNADIAASLVISPMTAKTHVSRAMVKLGCRDRSQLVVFAYESGLVVPRR</sequence>
<dbReference type="EMBL" id="VLLL01000005">
    <property type="protein sequence ID" value="TWJ15961.1"/>
    <property type="molecule type" value="Genomic_DNA"/>
</dbReference>
<organism evidence="8 9">
    <name type="scientific">Stackebrandtia albiflava</name>
    <dbReference type="NCBI Taxonomy" id="406432"/>
    <lineage>
        <taxon>Bacteria</taxon>
        <taxon>Bacillati</taxon>
        <taxon>Actinomycetota</taxon>
        <taxon>Actinomycetes</taxon>
        <taxon>Glycomycetales</taxon>
        <taxon>Glycomycetaceae</taxon>
        <taxon>Stackebrandtia</taxon>
    </lineage>
</organism>
<feature type="domain" description="Response regulatory" evidence="7">
    <location>
        <begin position="3"/>
        <end position="121"/>
    </location>
</feature>
<proteinExistence type="predicted"/>
<dbReference type="InterPro" id="IPR039420">
    <property type="entry name" value="WalR-like"/>
</dbReference>
<accession>A0A562VDS0</accession>
<evidence type="ECO:0000256" key="1">
    <source>
        <dbReference type="ARBA" id="ARBA00022553"/>
    </source>
</evidence>
<dbReference type="InterPro" id="IPR016032">
    <property type="entry name" value="Sig_transdc_resp-reg_C-effctor"/>
</dbReference>
<dbReference type="CDD" id="cd06170">
    <property type="entry name" value="LuxR_C_like"/>
    <property type="match status" value="1"/>
</dbReference>
<dbReference type="InterPro" id="IPR001789">
    <property type="entry name" value="Sig_transdc_resp-reg_receiver"/>
</dbReference>
<dbReference type="AlphaFoldDB" id="A0A562VDS0"/>
<evidence type="ECO:0000313" key="9">
    <source>
        <dbReference type="Proteomes" id="UP000321617"/>
    </source>
</evidence>
<evidence type="ECO:0000313" key="8">
    <source>
        <dbReference type="EMBL" id="TWJ15961.1"/>
    </source>
</evidence>
<dbReference type="GO" id="GO:0006355">
    <property type="term" value="P:regulation of DNA-templated transcription"/>
    <property type="evidence" value="ECO:0007669"/>
    <property type="project" value="InterPro"/>
</dbReference>
<gene>
    <name evidence="8" type="ORF">LX16_1681</name>
</gene>
<evidence type="ECO:0000256" key="3">
    <source>
        <dbReference type="ARBA" id="ARBA00023125"/>
    </source>
</evidence>
<dbReference type="PANTHER" id="PTHR43214">
    <property type="entry name" value="TWO-COMPONENT RESPONSE REGULATOR"/>
    <property type="match status" value="1"/>
</dbReference>
<keyword evidence="2" id="KW-0805">Transcription regulation</keyword>
<dbReference type="PROSITE" id="PS50110">
    <property type="entry name" value="RESPONSE_REGULATORY"/>
    <property type="match status" value="1"/>
</dbReference>
<dbReference type="Proteomes" id="UP000321617">
    <property type="component" value="Unassembled WGS sequence"/>
</dbReference>